<comment type="pathway">
    <text evidence="2">Lipid metabolism.</text>
</comment>
<dbReference type="Pfam" id="PF13561">
    <property type="entry name" value="adh_short_C2"/>
    <property type="match status" value="1"/>
</dbReference>
<keyword evidence="7" id="KW-0276">Fatty acid metabolism</keyword>
<evidence type="ECO:0000256" key="6">
    <source>
        <dbReference type="ARBA" id="ARBA00022553"/>
    </source>
</evidence>
<dbReference type="Proteomes" id="UP000821853">
    <property type="component" value="Chromosome 3"/>
</dbReference>
<evidence type="ECO:0000256" key="18">
    <source>
        <dbReference type="ARBA" id="ARBA00065174"/>
    </source>
</evidence>
<evidence type="ECO:0000256" key="11">
    <source>
        <dbReference type="ARBA" id="ARBA00023128"/>
    </source>
</evidence>
<evidence type="ECO:0000256" key="16">
    <source>
        <dbReference type="ARBA" id="ARBA00050435"/>
    </source>
</evidence>
<evidence type="ECO:0000256" key="9">
    <source>
        <dbReference type="ARBA" id="ARBA00023027"/>
    </source>
</evidence>
<dbReference type="OrthoDB" id="8123394at2759"/>
<evidence type="ECO:0000256" key="7">
    <source>
        <dbReference type="ARBA" id="ARBA00022832"/>
    </source>
</evidence>
<dbReference type="GO" id="GO:0005759">
    <property type="term" value="C:mitochondrial matrix"/>
    <property type="evidence" value="ECO:0007669"/>
    <property type="project" value="UniProtKB-SubCell"/>
</dbReference>
<gene>
    <name evidence="26" type="ORF">HPB48_004075</name>
</gene>
<keyword evidence="10" id="KW-0443">Lipid metabolism</keyword>
<comment type="caution">
    <text evidence="26">The sequence shown here is derived from an EMBL/GenBank/DDBJ whole genome shotgun (WGS) entry which is preliminary data.</text>
</comment>
<keyword evidence="27" id="KW-1185">Reference proteome</keyword>
<organism evidence="26 27">
    <name type="scientific">Haemaphysalis longicornis</name>
    <name type="common">Bush tick</name>
    <dbReference type="NCBI Taxonomy" id="44386"/>
    <lineage>
        <taxon>Eukaryota</taxon>
        <taxon>Metazoa</taxon>
        <taxon>Ecdysozoa</taxon>
        <taxon>Arthropoda</taxon>
        <taxon>Chelicerata</taxon>
        <taxon>Arachnida</taxon>
        <taxon>Acari</taxon>
        <taxon>Parasitiformes</taxon>
        <taxon>Ixodida</taxon>
        <taxon>Ixodoidea</taxon>
        <taxon>Ixodidae</taxon>
        <taxon>Haemaphysalinae</taxon>
        <taxon>Haemaphysalis</taxon>
    </lineage>
</organism>
<evidence type="ECO:0000313" key="26">
    <source>
        <dbReference type="EMBL" id="KAH9371266.1"/>
    </source>
</evidence>
<keyword evidence="9" id="KW-0520">NAD</keyword>
<evidence type="ECO:0000256" key="24">
    <source>
        <dbReference type="ARBA" id="ARBA00083097"/>
    </source>
</evidence>
<comment type="catalytic activity">
    <reaction evidence="15">
        <text>testosterone + NAD(+) = androst-4-ene-3,17-dione + NADH + H(+)</text>
        <dbReference type="Rhea" id="RHEA:14929"/>
        <dbReference type="ChEBI" id="CHEBI:15378"/>
        <dbReference type="ChEBI" id="CHEBI:16422"/>
        <dbReference type="ChEBI" id="CHEBI:17347"/>
        <dbReference type="ChEBI" id="CHEBI:57540"/>
        <dbReference type="ChEBI" id="CHEBI:57945"/>
        <dbReference type="EC" id="1.1.1.239"/>
    </reaction>
    <physiologicalReaction direction="left-to-right" evidence="15">
        <dbReference type="Rhea" id="RHEA:14930"/>
    </physiologicalReaction>
</comment>
<keyword evidence="11" id="KW-0496">Mitochondrion</keyword>
<comment type="subunit">
    <text evidence="18">Heterotetramer with CBR4; contains two molecules of HSD17B8 and CBR4.</text>
</comment>
<dbReference type="GO" id="GO:0004303">
    <property type="term" value="F:estradiol 17-beta-dehydrogenase [NAD(P)+] activity"/>
    <property type="evidence" value="ECO:0007669"/>
    <property type="project" value="UniProtKB-EC"/>
</dbReference>
<dbReference type="FunFam" id="3.40.50.720:FF:000231">
    <property type="entry name" value="Estradiol 17-beta-dehydrogenase 8"/>
    <property type="match status" value="1"/>
</dbReference>
<evidence type="ECO:0000256" key="5">
    <source>
        <dbReference type="ARBA" id="ARBA00022516"/>
    </source>
</evidence>
<dbReference type="GO" id="GO:0006633">
    <property type="term" value="P:fatty acid biosynthetic process"/>
    <property type="evidence" value="ECO:0007669"/>
    <property type="project" value="UniProtKB-KW"/>
</dbReference>
<dbReference type="OMA" id="AGMSAYC"/>
<dbReference type="VEuPathDB" id="VectorBase:HLOH_053321"/>
<dbReference type="PANTHER" id="PTHR24321">
    <property type="entry name" value="DEHYDROGENASES, SHORT CHAIN"/>
    <property type="match status" value="1"/>
</dbReference>
<dbReference type="InterPro" id="IPR036291">
    <property type="entry name" value="NAD(P)-bd_dom_sf"/>
</dbReference>
<evidence type="ECO:0000256" key="12">
    <source>
        <dbReference type="ARBA" id="ARBA00023160"/>
    </source>
</evidence>
<dbReference type="PROSITE" id="PS00061">
    <property type="entry name" value="ADH_SHORT"/>
    <property type="match status" value="1"/>
</dbReference>
<evidence type="ECO:0000256" key="4">
    <source>
        <dbReference type="ARBA" id="ARBA00012456"/>
    </source>
</evidence>
<accession>A0A9J6G755</accession>
<dbReference type="GO" id="GO:0047035">
    <property type="term" value="F:testosterone dehydrogenase (NAD+) activity"/>
    <property type="evidence" value="ECO:0007669"/>
    <property type="project" value="UniProtKB-EC"/>
</dbReference>
<sequence length="256" mass="26169">MSSEKKPSLSGRLAVVTGGGGGIGGAICQVLAERGARVIVADIKLDLAQAVLKTLPGEADHRAVELDVSKSGSVEHLFEFIQEVNGGVPATIIVNCAGTGAPFTPISKASEEDFDRIINVNLKGPFLMCRTGIRIMLEAGVKEGSIVNIGSIAGKVGMRGLVSYTASKAGLMGLTKAVALDIADSGIRCNAVLPGYTITAISASLTQEQIRAITAGIPLGRAAQPRDIAEVVAFLCGPESSYMTGAMVEVSGGAGM</sequence>
<evidence type="ECO:0000256" key="8">
    <source>
        <dbReference type="ARBA" id="ARBA00023002"/>
    </source>
</evidence>
<dbReference type="PRINTS" id="PR00081">
    <property type="entry name" value="GDHRDH"/>
</dbReference>
<evidence type="ECO:0000256" key="13">
    <source>
        <dbReference type="ARBA" id="ARBA00037929"/>
    </source>
</evidence>
<evidence type="ECO:0000256" key="20">
    <source>
        <dbReference type="ARBA" id="ARBA00070911"/>
    </source>
</evidence>
<evidence type="ECO:0000256" key="15">
    <source>
        <dbReference type="ARBA" id="ARBA00050232"/>
    </source>
</evidence>
<dbReference type="PRINTS" id="PR00080">
    <property type="entry name" value="SDRFAMILY"/>
</dbReference>
<dbReference type="InterPro" id="IPR002347">
    <property type="entry name" value="SDR_fam"/>
</dbReference>
<comment type="catalytic activity">
    <reaction evidence="16">
        <text>17beta-hydroxy-5alpha-androstan-3-one + NAD(+) = 5alpha-androstan-3,17-dione + NADH + H(+)</text>
        <dbReference type="Rhea" id="RHEA:41992"/>
        <dbReference type="ChEBI" id="CHEBI:15378"/>
        <dbReference type="ChEBI" id="CHEBI:15994"/>
        <dbReference type="ChEBI" id="CHEBI:16330"/>
        <dbReference type="ChEBI" id="CHEBI:57540"/>
        <dbReference type="ChEBI" id="CHEBI:57945"/>
    </reaction>
    <physiologicalReaction direction="left-to-right" evidence="16">
        <dbReference type="Rhea" id="RHEA:41993"/>
    </physiologicalReaction>
</comment>
<comment type="catalytic activity">
    <reaction evidence="14">
        <text>17beta-estradiol + NAD(+) = estrone + NADH + H(+)</text>
        <dbReference type="Rhea" id="RHEA:24612"/>
        <dbReference type="ChEBI" id="CHEBI:15378"/>
        <dbReference type="ChEBI" id="CHEBI:16469"/>
        <dbReference type="ChEBI" id="CHEBI:17263"/>
        <dbReference type="ChEBI" id="CHEBI:57540"/>
        <dbReference type="ChEBI" id="CHEBI:57945"/>
        <dbReference type="EC" id="1.1.1.62"/>
    </reaction>
    <physiologicalReaction direction="left-to-right" evidence="14">
        <dbReference type="Rhea" id="RHEA:24613"/>
    </physiologicalReaction>
    <physiologicalReaction direction="right-to-left" evidence="14">
        <dbReference type="Rhea" id="RHEA:24614"/>
    </physiologicalReaction>
</comment>
<evidence type="ECO:0000256" key="17">
    <source>
        <dbReference type="ARBA" id="ARBA00052680"/>
    </source>
</evidence>
<proteinExistence type="inferred from homology"/>
<dbReference type="GO" id="GO:0008210">
    <property type="term" value="P:estrogen metabolic process"/>
    <property type="evidence" value="ECO:0007669"/>
    <property type="project" value="UniProtKB-ARBA"/>
</dbReference>
<evidence type="ECO:0000256" key="3">
    <source>
        <dbReference type="ARBA" id="ARBA00006484"/>
    </source>
</evidence>
<dbReference type="InterPro" id="IPR020904">
    <property type="entry name" value="Sc_DH/Rdtase_CS"/>
</dbReference>
<keyword evidence="5" id="KW-0444">Lipid biosynthesis</keyword>
<evidence type="ECO:0000256" key="14">
    <source>
        <dbReference type="ARBA" id="ARBA00049069"/>
    </source>
</evidence>
<protein>
    <recommendedName>
        <fullName evidence="20">(3R)-3-hydroxyacyl-CoA dehydrogenase</fullName>
        <ecNumber evidence="19">1.1.1.239</ecNumber>
        <ecNumber evidence="4">1.1.1.n12</ecNumber>
    </recommendedName>
    <alternativeName>
        <fullName evidence="22">17-beta-hydroxysteroid dehydrogenase 8</fullName>
    </alternativeName>
    <alternativeName>
        <fullName evidence="21">3-ketoacyl-[acyl-carrier-protein] reductase alpha subunit</fullName>
    </alternativeName>
    <alternativeName>
        <fullName evidence="24">3-oxoacyl-[acyl-carrier-protein] reductase</fullName>
    </alternativeName>
    <alternativeName>
        <fullName evidence="25">Estradiol 17-beta-dehydrogenase 8</fullName>
    </alternativeName>
    <alternativeName>
        <fullName evidence="23">Testosterone 17-beta-dehydrogenase 8</fullName>
    </alternativeName>
</protein>
<comment type="pathway">
    <text evidence="13">Steroid biosynthesis; estrogen biosynthesis.</text>
</comment>
<reference evidence="26 27" key="1">
    <citation type="journal article" date="2020" name="Cell">
        <title>Large-Scale Comparative Analyses of Tick Genomes Elucidate Their Genetic Diversity and Vector Capacities.</title>
        <authorList>
            <consortium name="Tick Genome and Microbiome Consortium (TIGMIC)"/>
            <person name="Jia N."/>
            <person name="Wang J."/>
            <person name="Shi W."/>
            <person name="Du L."/>
            <person name="Sun Y."/>
            <person name="Zhan W."/>
            <person name="Jiang J.F."/>
            <person name="Wang Q."/>
            <person name="Zhang B."/>
            <person name="Ji P."/>
            <person name="Bell-Sakyi L."/>
            <person name="Cui X.M."/>
            <person name="Yuan T.T."/>
            <person name="Jiang B.G."/>
            <person name="Yang W.F."/>
            <person name="Lam T.T."/>
            <person name="Chang Q.C."/>
            <person name="Ding S.J."/>
            <person name="Wang X.J."/>
            <person name="Zhu J.G."/>
            <person name="Ruan X.D."/>
            <person name="Zhao L."/>
            <person name="Wei J.T."/>
            <person name="Ye R.Z."/>
            <person name="Que T.C."/>
            <person name="Du C.H."/>
            <person name="Zhou Y.H."/>
            <person name="Cheng J.X."/>
            <person name="Dai P.F."/>
            <person name="Guo W.B."/>
            <person name="Han X.H."/>
            <person name="Huang E.J."/>
            <person name="Li L.F."/>
            <person name="Wei W."/>
            <person name="Gao Y.C."/>
            <person name="Liu J.Z."/>
            <person name="Shao H.Z."/>
            <person name="Wang X."/>
            <person name="Wang C.C."/>
            <person name="Yang T.C."/>
            <person name="Huo Q.B."/>
            <person name="Li W."/>
            <person name="Chen H.Y."/>
            <person name="Chen S.E."/>
            <person name="Zhou L.G."/>
            <person name="Ni X.B."/>
            <person name="Tian J.H."/>
            <person name="Sheng Y."/>
            <person name="Liu T."/>
            <person name="Pan Y.S."/>
            <person name="Xia L.Y."/>
            <person name="Li J."/>
            <person name="Zhao F."/>
            <person name="Cao W.C."/>
        </authorList>
    </citation>
    <scope>NUCLEOTIDE SEQUENCE [LARGE SCALE GENOMIC DNA]</scope>
    <source>
        <strain evidence="26">HaeL-2018</strain>
    </source>
</reference>
<evidence type="ECO:0000313" key="27">
    <source>
        <dbReference type="Proteomes" id="UP000821853"/>
    </source>
</evidence>
<dbReference type="Gene3D" id="3.40.50.720">
    <property type="entry name" value="NAD(P)-binding Rossmann-like Domain"/>
    <property type="match status" value="1"/>
</dbReference>
<evidence type="ECO:0000256" key="21">
    <source>
        <dbReference type="ARBA" id="ARBA00077835"/>
    </source>
</evidence>
<name>A0A9J6G755_HAELO</name>
<keyword evidence="6" id="KW-0597">Phosphoprotein</keyword>
<comment type="similarity">
    <text evidence="3">Belongs to the short-chain dehydrogenases/reductases (SDR) family.</text>
</comment>
<evidence type="ECO:0000256" key="23">
    <source>
        <dbReference type="ARBA" id="ARBA00081936"/>
    </source>
</evidence>
<dbReference type="EC" id="1.1.1.239" evidence="19"/>
<dbReference type="AlphaFoldDB" id="A0A9J6G755"/>
<comment type="catalytic activity">
    <reaction evidence="17">
        <text>a (3R)-3-hydroxyacyl-CoA + NAD(+) = a 3-oxoacyl-CoA + NADH + H(+)</text>
        <dbReference type="Rhea" id="RHEA:32711"/>
        <dbReference type="ChEBI" id="CHEBI:15378"/>
        <dbReference type="ChEBI" id="CHEBI:57319"/>
        <dbReference type="ChEBI" id="CHEBI:57540"/>
        <dbReference type="ChEBI" id="CHEBI:57945"/>
        <dbReference type="ChEBI" id="CHEBI:90726"/>
        <dbReference type="EC" id="1.1.1.n12"/>
    </reaction>
    <physiologicalReaction direction="left-to-right" evidence="17">
        <dbReference type="Rhea" id="RHEA:32712"/>
    </physiologicalReaction>
</comment>
<comment type="subcellular location">
    <subcellularLocation>
        <location evidence="1">Mitochondrion matrix</location>
    </subcellularLocation>
</comment>
<evidence type="ECO:0000256" key="22">
    <source>
        <dbReference type="ARBA" id="ARBA00081419"/>
    </source>
</evidence>
<dbReference type="EMBL" id="JABSTR010000005">
    <property type="protein sequence ID" value="KAH9371266.1"/>
    <property type="molecule type" value="Genomic_DNA"/>
</dbReference>
<keyword evidence="12" id="KW-0275">Fatty acid biosynthesis</keyword>
<evidence type="ECO:0000256" key="10">
    <source>
        <dbReference type="ARBA" id="ARBA00023098"/>
    </source>
</evidence>
<dbReference type="SUPFAM" id="SSF51735">
    <property type="entry name" value="NAD(P)-binding Rossmann-fold domains"/>
    <property type="match status" value="1"/>
</dbReference>
<dbReference type="PANTHER" id="PTHR24321:SF8">
    <property type="entry name" value="ESTRADIOL 17-BETA-DEHYDROGENASE 8-RELATED"/>
    <property type="match status" value="1"/>
</dbReference>
<evidence type="ECO:0000256" key="25">
    <source>
        <dbReference type="ARBA" id="ARBA00083258"/>
    </source>
</evidence>
<evidence type="ECO:0000256" key="19">
    <source>
        <dbReference type="ARBA" id="ARBA00066822"/>
    </source>
</evidence>
<evidence type="ECO:0000256" key="2">
    <source>
        <dbReference type="ARBA" id="ARBA00005189"/>
    </source>
</evidence>
<dbReference type="EC" id="1.1.1.n12" evidence="4"/>
<evidence type="ECO:0000256" key="1">
    <source>
        <dbReference type="ARBA" id="ARBA00004305"/>
    </source>
</evidence>
<keyword evidence="8" id="KW-0560">Oxidoreductase</keyword>